<keyword evidence="1" id="KW-0472">Membrane</keyword>
<evidence type="ECO:0000256" key="2">
    <source>
        <dbReference type="SAM" id="SignalP"/>
    </source>
</evidence>
<keyword evidence="1" id="KW-0812">Transmembrane</keyword>
<keyword evidence="1" id="KW-1133">Transmembrane helix</keyword>
<evidence type="ECO:0000256" key="1">
    <source>
        <dbReference type="SAM" id="Phobius"/>
    </source>
</evidence>
<comment type="caution">
    <text evidence="3">The sequence shown here is derived from an EMBL/GenBank/DDBJ whole genome shotgun (WGS) entry which is preliminary data.</text>
</comment>
<feature type="signal peptide" evidence="2">
    <location>
        <begin position="1"/>
        <end position="19"/>
    </location>
</feature>
<keyword evidence="2" id="KW-0732">Signal</keyword>
<proteinExistence type="predicted"/>
<evidence type="ECO:0000313" key="4">
    <source>
        <dbReference type="Proteomes" id="UP000004374"/>
    </source>
</evidence>
<gene>
    <name evidence="3" type="ORF">RNAN_3702</name>
</gene>
<keyword evidence="4" id="KW-1185">Reference proteome</keyword>
<accession>I1E2Z8</accession>
<organism evidence="3 4">
    <name type="scientific">Rheinheimera nanhaiensis E407-8</name>
    <dbReference type="NCBI Taxonomy" id="562729"/>
    <lineage>
        <taxon>Bacteria</taxon>
        <taxon>Pseudomonadati</taxon>
        <taxon>Pseudomonadota</taxon>
        <taxon>Gammaproteobacteria</taxon>
        <taxon>Chromatiales</taxon>
        <taxon>Chromatiaceae</taxon>
        <taxon>Rheinheimera</taxon>
    </lineage>
</organism>
<dbReference type="Proteomes" id="UP000004374">
    <property type="component" value="Unassembled WGS sequence"/>
</dbReference>
<protein>
    <submittedName>
        <fullName evidence="3">Uncharacterized protein</fullName>
    </submittedName>
</protein>
<sequence length="117" mass="11449">MRKLVIAAAVLALSTGVNAQEKAGGTGTAGIGGLSVATLTAMGIGAAVAAAIISNNRGTTINPGQEFELVCNGVDTLSNGVCTNTTNTVTVTGTGTNTSTTTVPVITTYPAIVQPVN</sequence>
<dbReference type="AlphaFoldDB" id="I1E2Z8"/>
<name>I1E2Z8_9GAMM</name>
<dbReference type="EMBL" id="BAFK01000037">
    <property type="protein sequence ID" value="GAB60676.1"/>
    <property type="molecule type" value="Genomic_DNA"/>
</dbReference>
<feature type="chain" id="PRO_5003638868" evidence="2">
    <location>
        <begin position="20"/>
        <end position="117"/>
    </location>
</feature>
<reference evidence="3 4" key="1">
    <citation type="journal article" date="2012" name="J. Bacteriol.">
        <title>Genome Sequence of the Protease-Producing Bacterium Rheinheimera nanhaiensis E407-8T, Isolated from Deep-Sea Sediment of the South China Sea.</title>
        <authorList>
            <person name="Zhang X.-Y."/>
            <person name="Zhang Y.-J."/>
            <person name="Qin Q.-L."/>
            <person name="Xie B.-B."/>
            <person name="Chen X.-L."/>
            <person name="Zhou B.-C."/>
            <person name="Zhang Y.-Z."/>
        </authorList>
    </citation>
    <scope>NUCLEOTIDE SEQUENCE [LARGE SCALE GENOMIC DNA]</scope>
    <source>
        <strain evidence="3 4">E407-8</strain>
    </source>
</reference>
<feature type="transmembrane region" description="Helical" evidence="1">
    <location>
        <begin position="29"/>
        <end position="53"/>
    </location>
</feature>
<dbReference type="STRING" id="562729.RNAN_3702"/>
<evidence type="ECO:0000313" key="3">
    <source>
        <dbReference type="EMBL" id="GAB60676.1"/>
    </source>
</evidence>